<evidence type="ECO:0000313" key="3">
    <source>
        <dbReference type="EMBL" id="SDF56453.1"/>
    </source>
</evidence>
<dbReference type="Pfam" id="PF09851">
    <property type="entry name" value="SHOCT"/>
    <property type="match status" value="1"/>
</dbReference>
<dbReference type="InterPro" id="IPR018649">
    <property type="entry name" value="SHOCT"/>
</dbReference>
<accession>A0A1G7M439</accession>
<dbReference type="AlphaFoldDB" id="A0A1G7M439"/>
<dbReference type="Proteomes" id="UP000183404">
    <property type="component" value="Unassembled WGS sequence"/>
</dbReference>
<dbReference type="RefSeq" id="WP_244499088.1">
    <property type="nucleotide sequence ID" value="NZ_FNBS01000016.1"/>
</dbReference>
<organism evidence="3 4">
    <name type="scientific">Thermoanaerobacter thermohydrosulfuricus</name>
    <name type="common">Clostridium thermohydrosulfuricum</name>
    <dbReference type="NCBI Taxonomy" id="1516"/>
    <lineage>
        <taxon>Bacteria</taxon>
        <taxon>Bacillati</taxon>
        <taxon>Bacillota</taxon>
        <taxon>Clostridia</taxon>
        <taxon>Thermoanaerobacterales</taxon>
        <taxon>Thermoanaerobacteraceae</taxon>
        <taxon>Thermoanaerobacter</taxon>
    </lineage>
</organism>
<keyword evidence="1" id="KW-1133">Transmembrane helix</keyword>
<feature type="transmembrane region" description="Helical" evidence="1">
    <location>
        <begin position="82"/>
        <end position="102"/>
    </location>
</feature>
<evidence type="ECO:0000256" key="1">
    <source>
        <dbReference type="SAM" id="Phobius"/>
    </source>
</evidence>
<feature type="transmembrane region" description="Helical" evidence="1">
    <location>
        <begin position="12"/>
        <end position="42"/>
    </location>
</feature>
<evidence type="ECO:0000259" key="2">
    <source>
        <dbReference type="Pfam" id="PF09851"/>
    </source>
</evidence>
<proteinExistence type="predicted"/>
<protein>
    <submittedName>
        <fullName evidence="3">Putative membrane protein</fullName>
    </submittedName>
</protein>
<evidence type="ECO:0000313" key="4">
    <source>
        <dbReference type="Proteomes" id="UP000183404"/>
    </source>
</evidence>
<name>A0A1G7M439_THETY</name>
<sequence length="107" mass="12658">MMRMMYGWGWGYGIGGFIWSIVWMAIEIGLIVAAIYFIISLFRGTKNRNKERDAIEILKERYARGEISEEEYLERKKYLKKIIIIIIFIPAHLSSLILHLLVLRRLP</sequence>
<reference evidence="3 4" key="1">
    <citation type="submission" date="2016-10" db="EMBL/GenBank/DDBJ databases">
        <authorList>
            <person name="de Groot N.N."/>
        </authorList>
    </citation>
    <scope>NUCLEOTIDE SEQUENCE [LARGE SCALE GENOMIC DNA]</scope>
    <source>
        <strain evidence="3 4">DSM 569</strain>
    </source>
</reference>
<gene>
    <name evidence="3" type="ORF">SAMN04244560_00914</name>
</gene>
<keyword evidence="1" id="KW-0812">Transmembrane</keyword>
<keyword evidence="1" id="KW-0472">Membrane</keyword>
<feature type="domain" description="SHOCT" evidence="2">
    <location>
        <begin position="53"/>
        <end position="77"/>
    </location>
</feature>
<dbReference type="EMBL" id="FNBS01000016">
    <property type="protein sequence ID" value="SDF56453.1"/>
    <property type="molecule type" value="Genomic_DNA"/>
</dbReference>